<gene>
    <name evidence="2" type="ORF">LTR25_005243</name>
</gene>
<accession>A0AAV9QAU3</accession>
<organism evidence="2 3">
    <name type="scientific">Vermiconidia calcicola</name>
    <dbReference type="NCBI Taxonomy" id="1690605"/>
    <lineage>
        <taxon>Eukaryota</taxon>
        <taxon>Fungi</taxon>
        <taxon>Dikarya</taxon>
        <taxon>Ascomycota</taxon>
        <taxon>Pezizomycotina</taxon>
        <taxon>Dothideomycetes</taxon>
        <taxon>Dothideomycetidae</taxon>
        <taxon>Mycosphaerellales</taxon>
        <taxon>Extremaceae</taxon>
        <taxon>Vermiconidia</taxon>
    </lineage>
</organism>
<dbReference type="EMBL" id="JAXLQG010000008">
    <property type="protein sequence ID" value="KAK5536569.1"/>
    <property type="molecule type" value="Genomic_DNA"/>
</dbReference>
<evidence type="ECO:0000313" key="2">
    <source>
        <dbReference type="EMBL" id="KAK5536569.1"/>
    </source>
</evidence>
<feature type="region of interest" description="Disordered" evidence="1">
    <location>
        <begin position="1223"/>
        <end position="1243"/>
    </location>
</feature>
<evidence type="ECO:0000313" key="3">
    <source>
        <dbReference type="Proteomes" id="UP001345827"/>
    </source>
</evidence>
<proteinExistence type="predicted"/>
<comment type="caution">
    <text evidence="2">The sequence shown here is derived from an EMBL/GenBank/DDBJ whole genome shotgun (WGS) entry which is preliminary data.</text>
</comment>
<name>A0AAV9QAU3_9PEZI</name>
<reference evidence="2 3" key="1">
    <citation type="submission" date="2023-06" db="EMBL/GenBank/DDBJ databases">
        <title>Black Yeasts Isolated from many extreme environments.</title>
        <authorList>
            <person name="Coleine C."/>
            <person name="Stajich J.E."/>
            <person name="Selbmann L."/>
        </authorList>
    </citation>
    <scope>NUCLEOTIDE SEQUENCE [LARGE SCALE GENOMIC DNA]</scope>
    <source>
        <strain evidence="2 3">CCFEE 5887</strain>
    </source>
</reference>
<dbReference type="Proteomes" id="UP001345827">
    <property type="component" value="Unassembled WGS sequence"/>
</dbReference>
<feature type="region of interest" description="Disordered" evidence="1">
    <location>
        <begin position="1167"/>
        <end position="1187"/>
    </location>
</feature>
<keyword evidence="3" id="KW-1185">Reference proteome</keyword>
<evidence type="ECO:0000256" key="1">
    <source>
        <dbReference type="SAM" id="MobiDB-lite"/>
    </source>
</evidence>
<sequence>MDNICIPMHLDAFVLSPPCCDEKLRSKVAPYTQPNYTALRLDSHLLQHDILDHTDFHNTQPATRNPRTADIGLSAPNNLKLPRMGVHLQWSLPRLYRTATASGKDSTIANATGAVDPTQPVFKQIPNRWMITRHLKNTQRPAGVDEFQSWVVESNAYQTIQTISSDTDLESGIAPFVCYQDGHDEDPDILNAQSEIFLGQKFDLAKWPGTGGRQYLPGGLTTMTSSNPLFADYALHNTNVLSIIDNFSYPLDPNDGNNPKDENFSYLREAHCDYFVIGWHAEPDFDPLHNSDADLTSRLSALMLELSPELRKPPATEKVHLKDRTDPTRCLVHGAIYDVKYNFDQLAASLAEDGATKFTDSENMEPLSIGTTPLDAILTFLEAHQYDGGDTTTFGTEGGKLAKYIMELSQFLYAAADQYDARVQAQDMIAQQNFAKSDGGSYFTFSKFAPGSSNASGSNDGKPKIPTPAQQDILRDLNDKQNQLDVAVRKLSSLRWDLFAEWFKFKSEFIEINDQKKRWEYYKDIVGPIKTEITALNNLVTSLQEKLTTVQGQVDCKKSTKDPYHKRTDPTLCIAGLDSGWALDVMDTLQVRADSELTNDAAHLAEVDSIFAATSSGRPKTSSPIPQSHGLQSTAQKILAECLKSENTTTNNGRNLGDPKHPLLTQPLTITGFQAWGERNPYAPLFIEWESHYFDIKKEYWEVQVRPSPVGHAHSQVRYAPTQLLATDSKNAKDNQSDMRILSGRVLVLPQPRFSLQNLVSAVLDNKANATNLTDAAKAELEANIQQIKFISAPLSGLTNHLLTRCEGAHVKPNVRTQGKNVVALKAADASEIDMDYENTLPLVDAQSSLTPYGSLMPFGLDQYPHNPFKPVTQGQMVFTKINIIDKFGQAICLPPSNRRKVLELDPPDAKIYPCLSDYLAPDVIKAKPKDTTGILNTVFANPTQATDGVWPHCQYVQLTPSINQDARINGSFLMQDALNSPWREVSEYESPIWGWIIINYADSGLQFFLADGRFYRELRKGGVQGTNLSAKWLPYEAPAGGTGIAGLSPTDPAVAQLDQFIKNFTNDSTASYLLGFSDVINGAIQNMPFPPSSYAGYANAIVGKPLALVNVGWSIELAEPPIKPQFYSVDARTDMDQWIGELEAYRVPLKIGDYERSYDGVVGYYAGTTPEDPHSQDDPPPAPTTNWDPLYTYFMPESPNMKFTEITPDKYLQLHPYYIDPDPDTSPDRKTGALPPKATPKPTFNMTAARCKKYTVTSIIMDPYTPIQGYSPMLPTKSLTLPPWTIKTAMDKMHAFFRLGPVLLTNDVPYTYDLANATSDGNTPKEAVSLPVSGRKGTWNWLQPYAQDGFDAEGNDAVPKFAAMGVQEDLGVTKFEPAPYTFLEGYLQLMGRLDNKGGT</sequence>
<protein>
    <submittedName>
        <fullName evidence="2">Uncharacterized protein</fullName>
    </submittedName>
</protein>